<evidence type="ECO:0000313" key="2">
    <source>
        <dbReference type="Proteomes" id="UP000001935"/>
    </source>
</evidence>
<reference evidence="1" key="1">
    <citation type="submission" date="2006-01" db="EMBL/GenBank/DDBJ databases">
        <title>Complete sequence of Anaeromyxobacter dehalogenans 2CP-C.</title>
        <authorList>
            <consortium name="US DOE Joint Genome Institute"/>
            <person name="Copeland A."/>
            <person name="Lucas S."/>
            <person name="Lapidus A."/>
            <person name="Barry K."/>
            <person name="Detter J.C."/>
            <person name="Glavina T."/>
            <person name="Hammon N."/>
            <person name="Israni S."/>
            <person name="Pitluck S."/>
            <person name="Brettin T."/>
            <person name="Bruce D."/>
            <person name="Han C."/>
            <person name="Tapia R."/>
            <person name="Gilna P."/>
            <person name="Kiss H."/>
            <person name="Schmutz J."/>
            <person name="Larimer F."/>
            <person name="Land M."/>
            <person name="Kyrpides N."/>
            <person name="Anderson I."/>
            <person name="Sanford R.A."/>
            <person name="Ritalahti K.M."/>
            <person name="Thomas H.S."/>
            <person name="Kirby J.R."/>
            <person name="Zhulin I.B."/>
            <person name="Loeffler F.E."/>
            <person name="Richardson P."/>
        </authorList>
    </citation>
    <scope>NUCLEOTIDE SEQUENCE</scope>
    <source>
        <strain evidence="1">2CP-C</strain>
    </source>
</reference>
<evidence type="ECO:0000313" key="1">
    <source>
        <dbReference type="EMBL" id="ABC81188.1"/>
    </source>
</evidence>
<dbReference type="eggNOG" id="COG3209">
    <property type="taxonomic scope" value="Bacteria"/>
</dbReference>
<name>Q2IQV3_ANADE</name>
<dbReference type="EMBL" id="CP000251">
    <property type="protein sequence ID" value="ABC81188.1"/>
    <property type="molecule type" value="Genomic_DNA"/>
</dbReference>
<accession>Q2IQV3</accession>
<organism evidence="1 2">
    <name type="scientific">Anaeromyxobacter dehalogenans (strain 2CP-C)</name>
    <dbReference type="NCBI Taxonomy" id="290397"/>
    <lineage>
        <taxon>Bacteria</taxon>
        <taxon>Pseudomonadati</taxon>
        <taxon>Myxococcota</taxon>
        <taxon>Myxococcia</taxon>
        <taxon>Myxococcales</taxon>
        <taxon>Cystobacterineae</taxon>
        <taxon>Anaeromyxobacteraceae</taxon>
        <taxon>Anaeromyxobacter</taxon>
    </lineage>
</organism>
<dbReference type="Proteomes" id="UP000001935">
    <property type="component" value="Chromosome"/>
</dbReference>
<dbReference type="HOGENOM" id="CLU_1243202_0_0_7"/>
<protein>
    <submittedName>
        <fullName evidence="1">Uncharacterized protein</fullName>
    </submittedName>
</protein>
<dbReference type="AlphaFoldDB" id="Q2IQV3"/>
<proteinExistence type="predicted"/>
<dbReference type="KEGG" id="ade:Adeh_1415"/>
<sequence length="222" mass="24261">MDPIASRGFFNTRYGVDWYGYANQNQLLYTDRTGKNPICGNWCGPDGTDGKTAQDDGNNVSPVTRGLTITTTGGAHSEREYSAILGWPRNRRGAPRPRSRCRRVHQPFVGGPSLVAVGVVRHRRFPGEHVVSRSGARVVQGLRCEGLLALLCSRRSRLAMVGLRSLERRGNRRTVKVSGATSVRAPSAAMRWPASKARRSDDAARARMPCIVVSGSGAWRSS</sequence>
<gene>
    <name evidence="1" type="ordered locus">Adeh_1415</name>
</gene>